<dbReference type="AlphaFoldDB" id="A0ABD0RMG8"/>
<gene>
    <name evidence="1" type="ORF">M9458_002848</name>
</gene>
<feature type="non-terminal residue" evidence="1">
    <location>
        <position position="54"/>
    </location>
</feature>
<reference evidence="1 2" key="1">
    <citation type="submission" date="2024-05" db="EMBL/GenBank/DDBJ databases">
        <title>Genome sequencing and assembly of Indian major carp, Cirrhinus mrigala (Hamilton, 1822).</title>
        <authorList>
            <person name="Mohindra V."/>
            <person name="Chowdhury L.M."/>
            <person name="Lal K."/>
            <person name="Jena J.K."/>
        </authorList>
    </citation>
    <scope>NUCLEOTIDE SEQUENCE [LARGE SCALE GENOMIC DNA]</scope>
    <source>
        <strain evidence="1">CM1030</strain>
        <tissue evidence="1">Blood</tissue>
    </source>
</reference>
<dbReference type="EMBL" id="JAMKFB020000002">
    <property type="protein sequence ID" value="KAL0199661.1"/>
    <property type="molecule type" value="Genomic_DNA"/>
</dbReference>
<sequence length="54" mass="6245">MSFTTLINRKPIPVSEKMLYSKSYLTGEARKAVEGFFYRSSEDSYESAWSVLKD</sequence>
<organism evidence="1 2">
    <name type="scientific">Cirrhinus mrigala</name>
    <name type="common">Mrigala</name>
    <dbReference type="NCBI Taxonomy" id="683832"/>
    <lineage>
        <taxon>Eukaryota</taxon>
        <taxon>Metazoa</taxon>
        <taxon>Chordata</taxon>
        <taxon>Craniata</taxon>
        <taxon>Vertebrata</taxon>
        <taxon>Euteleostomi</taxon>
        <taxon>Actinopterygii</taxon>
        <taxon>Neopterygii</taxon>
        <taxon>Teleostei</taxon>
        <taxon>Ostariophysi</taxon>
        <taxon>Cypriniformes</taxon>
        <taxon>Cyprinidae</taxon>
        <taxon>Labeoninae</taxon>
        <taxon>Labeonini</taxon>
        <taxon>Cirrhinus</taxon>
    </lineage>
</organism>
<evidence type="ECO:0000313" key="2">
    <source>
        <dbReference type="Proteomes" id="UP001529510"/>
    </source>
</evidence>
<evidence type="ECO:0000313" key="1">
    <source>
        <dbReference type="EMBL" id="KAL0199661.1"/>
    </source>
</evidence>
<accession>A0ABD0RMG8</accession>
<protein>
    <submittedName>
        <fullName evidence="1">Uncharacterized protein</fullName>
    </submittedName>
</protein>
<proteinExistence type="predicted"/>
<dbReference type="InterPro" id="IPR005312">
    <property type="entry name" value="DUF1759"/>
</dbReference>
<dbReference type="Proteomes" id="UP001529510">
    <property type="component" value="Unassembled WGS sequence"/>
</dbReference>
<dbReference type="Pfam" id="PF03564">
    <property type="entry name" value="DUF1759"/>
    <property type="match status" value="1"/>
</dbReference>
<name>A0ABD0RMG8_CIRMR</name>
<comment type="caution">
    <text evidence="1">The sequence shown here is derived from an EMBL/GenBank/DDBJ whole genome shotgun (WGS) entry which is preliminary data.</text>
</comment>
<keyword evidence="2" id="KW-1185">Reference proteome</keyword>